<gene>
    <name evidence="1" type="ORF">Tco_0751106</name>
</gene>
<comment type="caution">
    <text evidence="1">The sequence shown here is derived from an EMBL/GenBank/DDBJ whole genome shotgun (WGS) entry which is preliminary data.</text>
</comment>
<evidence type="ECO:0000313" key="2">
    <source>
        <dbReference type="Proteomes" id="UP001151760"/>
    </source>
</evidence>
<accession>A0ABQ4Z615</accession>
<protein>
    <submittedName>
        <fullName evidence="1">Uncharacterized protein</fullName>
    </submittedName>
</protein>
<proteinExistence type="predicted"/>
<organism evidence="1 2">
    <name type="scientific">Tanacetum coccineum</name>
    <dbReference type="NCBI Taxonomy" id="301880"/>
    <lineage>
        <taxon>Eukaryota</taxon>
        <taxon>Viridiplantae</taxon>
        <taxon>Streptophyta</taxon>
        <taxon>Embryophyta</taxon>
        <taxon>Tracheophyta</taxon>
        <taxon>Spermatophyta</taxon>
        <taxon>Magnoliopsida</taxon>
        <taxon>eudicotyledons</taxon>
        <taxon>Gunneridae</taxon>
        <taxon>Pentapetalae</taxon>
        <taxon>asterids</taxon>
        <taxon>campanulids</taxon>
        <taxon>Asterales</taxon>
        <taxon>Asteraceae</taxon>
        <taxon>Asteroideae</taxon>
        <taxon>Anthemideae</taxon>
        <taxon>Anthemidinae</taxon>
        <taxon>Tanacetum</taxon>
    </lineage>
</organism>
<dbReference type="EMBL" id="BQNB010010984">
    <property type="protein sequence ID" value="GJS84565.1"/>
    <property type="molecule type" value="Genomic_DNA"/>
</dbReference>
<reference evidence="1" key="2">
    <citation type="submission" date="2022-01" db="EMBL/GenBank/DDBJ databases">
        <authorList>
            <person name="Yamashiro T."/>
            <person name="Shiraishi A."/>
            <person name="Satake H."/>
            <person name="Nakayama K."/>
        </authorList>
    </citation>
    <scope>NUCLEOTIDE SEQUENCE</scope>
</reference>
<reference evidence="1" key="1">
    <citation type="journal article" date="2022" name="Int. J. Mol. Sci.">
        <title>Draft Genome of Tanacetum Coccineum: Genomic Comparison of Closely Related Tanacetum-Family Plants.</title>
        <authorList>
            <person name="Yamashiro T."/>
            <person name="Shiraishi A."/>
            <person name="Nakayama K."/>
            <person name="Satake H."/>
        </authorList>
    </citation>
    <scope>NUCLEOTIDE SEQUENCE</scope>
</reference>
<name>A0ABQ4Z615_9ASTR</name>
<dbReference type="Proteomes" id="UP001151760">
    <property type="component" value="Unassembled WGS sequence"/>
</dbReference>
<keyword evidence="2" id="KW-1185">Reference proteome</keyword>
<sequence>MSVPQVLQAEEEKQARLAREKAKKVEEANISWDNVQAMIEADSLLAERLQEREQEELTVEEKARLFVELVDPKPRSIP</sequence>
<evidence type="ECO:0000313" key="1">
    <source>
        <dbReference type="EMBL" id="GJS84565.1"/>
    </source>
</evidence>